<evidence type="ECO:0000313" key="2">
    <source>
        <dbReference type="Proteomes" id="UP000299102"/>
    </source>
</evidence>
<organism evidence="1 2">
    <name type="scientific">Eumeta variegata</name>
    <name type="common">Bagworm moth</name>
    <name type="synonym">Eumeta japonica</name>
    <dbReference type="NCBI Taxonomy" id="151549"/>
    <lineage>
        <taxon>Eukaryota</taxon>
        <taxon>Metazoa</taxon>
        <taxon>Ecdysozoa</taxon>
        <taxon>Arthropoda</taxon>
        <taxon>Hexapoda</taxon>
        <taxon>Insecta</taxon>
        <taxon>Pterygota</taxon>
        <taxon>Neoptera</taxon>
        <taxon>Endopterygota</taxon>
        <taxon>Lepidoptera</taxon>
        <taxon>Glossata</taxon>
        <taxon>Ditrysia</taxon>
        <taxon>Tineoidea</taxon>
        <taxon>Psychidae</taxon>
        <taxon>Oiketicinae</taxon>
        <taxon>Eumeta</taxon>
    </lineage>
</organism>
<gene>
    <name evidence="1" type="ORF">EVAR_80820_1</name>
</gene>
<comment type="caution">
    <text evidence="1">The sequence shown here is derived from an EMBL/GenBank/DDBJ whole genome shotgun (WGS) entry which is preliminary data.</text>
</comment>
<dbReference type="EMBL" id="BGZK01000538">
    <property type="protein sequence ID" value="GBP49152.1"/>
    <property type="molecule type" value="Genomic_DNA"/>
</dbReference>
<dbReference type="AlphaFoldDB" id="A0A4C1WF73"/>
<reference evidence="1 2" key="1">
    <citation type="journal article" date="2019" name="Commun. Biol.">
        <title>The bagworm genome reveals a unique fibroin gene that provides high tensile strength.</title>
        <authorList>
            <person name="Kono N."/>
            <person name="Nakamura H."/>
            <person name="Ohtoshi R."/>
            <person name="Tomita M."/>
            <person name="Numata K."/>
            <person name="Arakawa K."/>
        </authorList>
    </citation>
    <scope>NUCLEOTIDE SEQUENCE [LARGE SCALE GENOMIC DNA]</scope>
</reference>
<protein>
    <recommendedName>
        <fullName evidence="3">RNA-directed DNA polymerase from mobile element jockey</fullName>
    </recommendedName>
</protein>
<name>A0A4C1WF73_EUMVA</name>
<sequence length="182" mass="19746">MEPSDLLLLVAIYNACINKVIFSDLWKEANVIGSQSEKPLSKSPNSKLISLLKTLGNALIVQTDRSWSPSKLCAFSYPVLPVHGRCTAAPKVELTLFTDDMALYTLDARPKALTHPQTAINPSMTGLGSGGLSKLSLRNKVMLFTASIRPILAYGGVVFTHIPSLLQNTQTTSFRTDLCAQP</sequence>
<accession>A0A4C1WF73</accession>
<dbReference type="Proteomes" id="UP000299102">
    <property type="component" value="Unassembled WGS sequence"/>
</dbReference>
<proteinExistence type="predicted"/>
<evidence type="ECO:0008006" key="3">
    <source>
        <dbReference type="Google" id="ProtNLM"/>
    </source>
</evidence>
<evidence type="ECO:0000313" key="1">
    <source>
        <dbReference type="EMBL" id="GBP49152.1"/>
    </source>
</evidence>
<keyword evidence="2" id="KW-1185">Reference proteome</keyword>